<dbReference type="SUPFAM" id="SSF48113">
    <property type="entry name" value="Heme-dependent peroxidases"/>
    <property type="match status" value="1"/>
</dbReference>
<dbReference type="InterPro" id="IPR018511">
    <property type="entry name" value="Hemolysin-typ_Ca-bd_CS"/>
</dbReference>
<dbReference type="InterPro" id="IPR013858">
    <property type="entry name" value="Peptidase_M10B_C"/>
</dbReference>
<dbReference type="Gene3D" id="1.10.640.10">
    <property type="entry name" value="Haem peroxidase domain superfamily, animal type"/>
    <property type="match status" value="2"/>
</dbReference>
<comment type="cofactor">
    <cofactor evidence="1">
        <name>Ca(2+)</name>
        <dbReference type="ChEBI" id="CHEBI:29108"/>
    </cofactor>
</comment>
<comment type="caution">
    <text evidence="7">The sequence shown here is derived from an EMBL/GenBank/DDBJ whole genome shotgun (WGS) entry which is preliminary data.</text>
</comment>
<dbReference type="GO" id="GO:0006979">
    <property type="term" value="P:response to oxidative stress"/>
    <property type="evidence" value="ECO:0007669"/>
    <property type="project" value="InterPro"/>
</dbReference>
<evidence type="ECO:0000256" key="3">
    <source>
        <dbReference type="ARBA" id="ARBA00022525"/>
    </source>
</evidence>
<dbReference type="Gene3D" id="2.150.10.10">
    <property type="entry name" value="Serralysin-like metalloprotease, C-terminal"/>
    <property type="match status" value="4"/>
</dbReference>
<protein>
    <submittedName>
        <fullName evidence="7">Heme peroxidase</fullName>
    </submittedName>
</protein>
<dbReference type="CDD" id="cd09821">
    <property type="entry name" value="An_peroxidase_bacterial_2"/>
    <property type="match status" value="1"/>
</dbReference>
<evidence type="ECO:0000256" key="1">
    <source>
        <dbReference type="ARBA" id="ARBA00001913"/>
    </source>
</evidence>
<gene>
    <name evidence="7" type="ORF">EYE42_06260</name>
</gene>
<evidence type="ECO:0000256" key="2">
    <source>
        <dbReference type="ARBA" id="ARBA00004613"/>
    </source>
</evidence>
<dbReference type="Pfam" id="PF00353">
    <property type="entry name" value="HemolysinCabind"/>
    <property type="match status" value="7"/>
</dbReference>
<dbReference type="InterPro" id="IPR011049">
    <property type="entry name" value="Serralysin-like_metalloprot_C"/>
</dbReference>
<dbReference type="GO" id="GO:0005615">
    <property type="term" value="C:extracellular space"/>
    <property type="evidence" value="ECO:0007669"/>
    <property type="project" value="InterPro"/>
</dbReference>
<dbReference type="PANTHER" id="PTHR11475">
    <property type="entry name" value="OXIDASE/PEROXIDASE"/>
    <property type="match status" value="1"/>
</dbReference>
<sequence length="2123" mass="219636">MATSFHVNRHDLEFILKQIEVAELDAGGMTTTEAIQAVYGVSAADAALMPAGLRTVDGKDNNLLPGTEDNGAVSTPFPRLLDPVYSNEGDEVPFHGVTNTDYGTGGNVVDSDPRTISNLIVDQTPANPAAIYAALKAIGITGTDATSAVNAVSAAYQATLNAKGASAAVTAAEQVLTVETGEHAAALAAHNAATDTLTRYATAEPLAQNAALAADAAAQALTDLIDELAAPSGNETLLYTAAVDAALAAQTAANLVLDALNGLTTPEAQATADAATALLGALDALDGDSVIDATDLPAAQAAADAYAPVTGPSGTASDSVDAITAAHSTAQTTAAGTQTDLDAAQSQLDAAQLAYDAAVATAGTAGTPESAAAFLAQTLEDYGLSGGANGGLVIDHVSPDVGLTAPFNSFMTIFGQFFDHGLDLVNKGGNGTVYIPLQADDPLIAGADQVFDTADDLAPQLRFMALTRATPVVDENGVEQHVNATTSFVDQNQTYTSHASHQVFLREQVRIEVDGQMRAVSTGRLIDGKAATGSLDGAIGNWADVKAQALSVLGIRLQDSDVGRVPLLLTDPYGNLILGDNGYAQMVMEPLTVGGQPWLQEGSAAGITTEGSMESGVAFLVDIAHHAAPGTFDLNRDGIPDGVMTADTDDVTGDDHNPTTYDDEMLDLHIASGDGRGNENIALQSIHSVFHSEHNRIVEENKHTILETGDLAFINEWLLEPITELPTTQAGIDALLWNGDRMFQAARFSTEMQYQHMVFEEFARRIQPGIDPFVFTNSADIDPSIVAEFAHAVYRFGHSMLTDTVDRLGADLLPVNSDAEQMTLIEAFLNPEAFTGSGADLAQAQAAFIRGLTSDVGSEIDEFVVPALRSNLLGLPLDLAALNIARARETGVPSLNEARTQLYNDFALPDLKPYASWTEFTQHLKNPFSIANFIAAYGNHAAIASATTLTDKREAATLLLFGDGTNGDGVTIRGVTYTNADRLDFLNGRGAYGAANDRGGLDNVDLWIGGLAEKVTEFGGMLGTTFGFVFEYQMEQLQNGDRFYYLGRTQGLNMLDALEANTFADIVMRNSALSGDYATHINANLFLTPDMILELDGAIAQRDYNGSDSGRDPVWDDPLLEAIDPKVIRVDSGVTDANGHQVGGELHFRGGEHVVLGGTEGNDRLTSDLGDDALWGDGGNDYLNAGAGADQVFGGDGDDIIEDPFGDNFLRGERGNDVVSSARGINLLFGGQGKDALLVGQDAGEAFGGEGDDFILGSSGPDNLLGNEGNDWIEGGEGFDVIAGENSELFFNSTIVGHDVAWGQGNDQDYDLESGDDIALSGPGVQRFEGMFGFDWASAKYDVAGANWDFNIPIFTSVPAEILRDRFDLMEAMSGWNHNDVMLGDNRGTTAGGLDPNLAFDDHVLTGAGIDRIEGLRTWFDGALETLFGAGATTYRDGNIIMGGAGSDQMMGRGGFDVLDGDAWLNVRIRIRVDGNEYSAESLNSSQAAAGPFAGKVYAVGTDGRPDFSAPAFGGRSLTALLLDRTINPGDMSIVREILKAAPGTARDTAIFAGNVSEYEIEGRGFQIGTSPLIQAAYDVNGDGFISVRDLGGGGRAAFDDTDLIRNIEDLRFADETIAIDRPLGINVNLALNVQSAPTALPANGSVIGQMTAQGVIGTFALAAGSSSSFAMASDGTLSLVLPLGVNQTHQLDVVFTTAGLSRTERLQVVTGSNAVDIFAGSANDDLVYGMGGNDVITGGAGNDVLFGQAGADQLSGGDRRDTLAGGAGNDTVSGGAGDDLILFAWGNGNDAVDGGDGTDRIAITGTLANQTLSATWNGAVLTALTGFTSRVSVEEIYVDLLGSTDTLAYTAASAGVAVDLGAGTASGFTSIANISNANGGGGADVLSGSNVANTLNGGGGNDLLLAQSDDAGDLYVGGAGFDRLDLSAHSADLSVDLSFSVATVAGTGSTTLLSDRVQFVEALILGAGADMVLGSGVANSLAGGDGNDTLSGMNGNDSLDGGGGDDRLEGGAGLDLLTGGLGEDRFVFAAVSHSTVAASDVIADFDLAGAPGGDLIDIGDAAGLPFLFIGTAAFAAGGTNQVRITDNGIDTFVQLDTDTDTGVEAQIRILGLHNLGAADFLL</sequence>
<dbReference type="Proteomes" id="UP000293520">
    <property type="component" value="Unassembled WGS sequence"/>
</dbReference>
<keyword evidence="3" id="KW-0964">Secreted</keyword>
<keyword evidence="4" id="KW-0677">Repeat</keyword>
<dbReference type="RefSeq" id="WP_130990458.1">
    <property type="nucleotide sequence ID" value="NZ_SISK01000003.1"/>
</dbReference>
<dbReference type="GO" id="GO:0005509">
    <property type="term" value="F:calcium ion binding"/>
    <property type="evidence" value="ECO:0007669"/>
    <property type="project" value="InterPro"/>
</dbReference>
<dbReference type="InterPro" id="IPR019791">
    <property type="entry name" value="Haem_peroxidase_animal"/>
</dbReference>
<proteinExistence type="predicted"/>
<dbReference type="PROSITE" id="PS00330">
    <property type="entry name" value="HEMOLYSIN_CALCIUM"/>
    <property type="match status" value="5"/>
</dbReference>
<keyword evidence="5" id="KW-0325">Glycoprotein</keyword>
<dbReference type="GO" id="GO:0020037">
    <property type="term" value="F:heme binding"/>
    <property type="evidence" value="ECO:0007669"/>
    <property type="project" value="InterPro"/>
</dbReference>
<dbReference type="OrthoDB" id="105077at2"/>
<dbReference type="InterPro" id="IPR037120">
    <property type="entry name" value="Haem_peroxidase_sf_animal"/>
</dbReference>
<keyword evidence="8" id="KW-1185">Reference proteome</keyword>
<dbReference type="PANTHER" id="PTHR11475:SF4">
    <property type="entry name" value="CHORION PEROXIDASE"/>
    <property type="match status" value="1"/>
</dbReference>
<evidence type="ECO:0000259" key="6">
    <source>
        <dbReference type="Pfam" id="PF08548"/>
    </source>
</evidence>
<organism evidence="7 8">
    <name type="scientific">Paracoccus subflavus</name>
    <dbReference type="NCBI Taxonomy" id="2528244"/>
    <lineage>
        <taxon>Bacteria</taxon>
        <taxon>Pseudomonadati</taxon>
        <taxon>Pseudomonadota</taxon>
        <taxon>Alphaproteobacteria</taxon>
        <taxon>Rhodobacterales</taxon>
        <taxon>Paracoccaceae</taxon>
        <taxon>Paracoccus</taxon>
    </lineage>
</organism>
<feature type="domain" description="Peptidase M10 serralysin C-terminal" evidence="6">
    <location>
        <begin position="1920"/>
        <end position="2122"/>
    </location>
</feature>
<accession>A0A4Q9G2B1</accession>
<dbReference type="InterPro" id="IPR010255">
    <property type="entry name" value="Haem_peroxidase_sf"/>
</dbReference>
<dbReference type="InterPro" id="IPR001343">
    <property type="entry name" value="Hemolysn_Ca-bd"/>
</dbReference>
<evidence type="ECO:0000256" key="5">
    <source>
        <dbReference type="ARBA" id="ARBA00023180"/>
    </source>
</evidence>
<reference evidence="7 8" key="1">
    <citation type="submission" date="2019-02" db="EMBL/GenBank/DDBJ databases">
        <title>Paracoccus subflavus sp. nov., isolated from marine sediment of the Pacific Ocean.</title>
        <authorList>
            <person name="Zhang G."/>
        </authorList>
    </citation>
    <scope>NUCLEOTIDE SEQUENCE [LARGE SCALE GENOMIC DNA]</scope>
    <source>
        <strain evidence="7 8">GY0581</strain>
    </source>
</reference>
<evidence type="ECO:0000256" key="4">
    <source>
        <dbReference type="ARBA" id="ARBA00022737"/>
    </source>
</evidence>
<dbReference type="PRINTS" id="PR00313">
    <property type="entry name" value="CABNDNGRPT"/>
</dbReference>
<dbReference type="PROSITE" id="PS50292">
    <property type="entry name" value="PEROXIDASE_3"/>
    <property type="match status" value="1"/>
</dbReference>
<keyword evidence="7" id="KW-0575">Peroxidase</keyword>
<dbReference type="Pfam" id="PF08548">
    <property type="entry name" value="Peptidase_M10_C"/>
    <property type="match status" value="1"/>
</dbReference>
<dbReference type="InterPro" id="IPR018247">
    <property type="entry name" value="EF_Hand_1_Ca_BS"/>
</dbReference>
<dbReference type="SUPFAM" id="SSF51120">
    <property type="entry name" value="beta-Roll"/>
    <property type="match status" value="5"/>
</dbReference>
<name>A0A4Q9G2B1_9RHOB</name>
<evidence type="ECO:0000313" key="8">
    <source>
        <dbReference type="Proteomes" id="UP000293520"/>
    </source>
</evidence>
<dbReference type="GO" id="GO:0004601">
    <property type="term" value="F:peroxidase activity"/>
    <property type="evidence" value="ECO:0007669"/>
    <property type="project" value="UniProtKB-KW"/>
</dbReference>
<keyword evidence="7" id="KW-0560">Oxidoreductase</keyword>
<comment type="subcellular location">
    <subcellularLocation>
        <location evidence="2">Secreted</location>
    </subcellularLocation>
</comment>
<dbReference type="EMBL" id="SISK01000003">
    <property type="protein sequence ID" value="TBN41999.1"/>
    <property type="molecule type" value="Genomic_DNA"/>
</dbReference>
<dbReference type="Pfam" id="PF03098">
    <property type="entry name" value="An_peroxidase"/>
    <property type="match status" value="2"/>
</dbReference>
<dbReference type="PROSITE" id="PS00018">
    <property type="entry name" value="EF_HAND_1"/>
    <property type="match status" value="1"/>
</dbReference>
<evidence type="ECO:0000313" key="7">
    <source>
        <dbReference type="EMBL" id="TBN41999.1"/>
    </source>
</evidence>